<comment type="caution">
    <text evidence="5">The sequence shown here is derived from an EMBL/GenBank/DDBJ whole genome shotgun (WGS) entry which is preliminary data.</text>
</comment>
<evidence type="ECO:0000313" key="5">
    <source>
        <dbReference type="EMBL" id="MBA8952821.1"/>
    </source>
</evidence>
<dbReference type="GO" id="GO:0005886">
    <property type="term" value="C:plasma membrane"/>
    <property type="evidence" value="ECO:0007669"/>
    <property type="project" value="UniProtKB-SubCell"/>
</dbReference>
<dbReference type="PRINTS" id="PR00727">
    <property type="entry name" value="LEADERPTASE"/>
</dbReference>
<dbReference type="PANTHER" id="PTHR43390">
    <property type="entry name" value="SIGNAL PEPTIDASE I"/>
    <property type="match status" value="1"/>
</dbReference>
<gene>
    <name evidence="5" type="ORF">HNR61_004467</name>
</gene>
<dbReference type="InterPro" id="IPR036286">
    <property type="entry name" value="LexA/Signal_pep-like_sf"/>
</dbReference>
<feature type="domain" description="Peptidase S26" evidence="4">
    <location>
        <begin position="13"/>
        <end position="87"/>
    </location>
</feature>
<sequence length="139" mass="14842">MRAVLVGAFAVPVVALWSLRRSLTLVRVAGGSMAPTYADGDRLLVRRTRRVRRGEAVVFRNPVAPPGGVPDPPWLVKRVAATPGDPVPEEVRPAVRAAPGATVPPGSLVVSGDARRSQDSRHFGYVPARDVVGVVLRRL</sequence>
<dbReference type="EMBL" id="JACJIA010000005">
    <property type="protein sequence ID" value="MBA8952821.1"/>
    <property type="molecule type" value="Genomic_DNA"/>
</dbReference>
<feature type="domain" description="Peptidase S26" evidence="4">
    <location>
        <begin position="100"/>
        <end position="135"/>
    </location>
</feature>
<dbReference type="GO" id="GO:0006465">
    <property type="term" value="P:signal peptide processing"/>
    <property type="evidence" value="ECO:0007669"/>
    <property type="project" value="InterPro"/>
</dbReference>
<comment type="similarity">
    <text evidence="2">Belongs to the peptidase S26 family.</text>
</comment>
<dbReference type="CDD" id="cd06530">
    <property type="entry name" value="S26_SPase_I"/>
    <property type="match status" value="1"/>
</dbReference>
<dbReference type="GO" id="GO:0009003">
    <property type="term" value="F:signal peptidase activity"/>
    <property type="evidence" value="ECO:0007669"/>
    <property type="project" value="UniProtKB-EC"/>
</dbReference>
<dbReference type="SUPFAM" id="SSF51306">
    <property type="entry name" value="LexA/Signal peptidase"/>
    <property type="match status" value="1"/>
</dbReference>
<evidence type="ECO:0000313" key="6">
    <source>
        <dbReference type="Proteomes" id="UP000572680"/>
    </source>
</evidence>
<keyword evidence="5" id="KW-0378">Hydrolase</keyword>
<dbReference type="InterPro" id="IPR000223">
    <property type="entry name" value="Pept_S26A_signal_pept_1"/>
</dbReference>
<dbReference type="PANTHER" id="PTHR43390:SF1">
    <property type="entry name" value="CHLOROPLAST PROCESSING PEPTIDASE"/>
    <property type="match status" value="1"/>
</dbReference>
<proteinExistence type="inferred from homology"/>
<accession>A0A7W3LR53</accession>
<organism evidence="5 6">
    <name type="scientific">Actinomadura namibiensis</name>
    <dbReference type="NCBI Taxonomy" id="182080"/>
    <lineage>
        <taxon>Bacteria</taxon>
        <taxon>Bacillati</taxon>
        <taxon>Actinomycetota</taxon>
        <taxon>Actinomycetes</taxon>
        <taxon>Streptosporangiales</taxon>
        <taxon>Thermomonosporaceae</taxon>
        <taxon>Actinomadura</taxon>
    </lineage>
</organism>
<keyword evidence="6" id="KW-1185">Reference proteome</keyword>
<evidence type="ECO:0000256" key="3">
    <source>
        <dbReference type="PIRSR" id="PIRSR600223-1"/>
    </source>
</evidence>
<feature type="active site" evidence="3">
    <location>
        <position position="32"/>
    </location>
</feature>
<dbReference type="Proteomes" id="UP000572680">
    <property type="component" value="Unassembled WGS sequence"/>
</dbReference>
<dbReference type="RefSeq" id="WP_220509605.1">
    <property type="nucleotide sequence ID" value="NZ_BAAALP010000024.1"/>
</dbReference>
<name>A0A7W3LR53_ACTNM</name>
<evidence type="ECO:0000256" key="2">
    <source>
        <dbReference type="ARBA" id="ARBA00009370"/>
    </source>
</evidence>
<evidence type="ECO:0000259" key="4">
    <source>
        <dbReference type="Pfam" id="PF10502"/>
    </source>
</evidence>
<evidence type="ECO:0000256" key="1">
    <source>
        <dbReference type="ARBA" id="ARBA00004401"/>
    </source>
</evidence>
<dbReference type="AlphaFoldDB" id="A0A7W3LR53"/>
<dbReference type="InterPro" id="IPR019533">
    <property type="entry name" value="Peptidase_S26"/>
</dbReference>
<dbReference type="EC" id="3.4.21.89" evidence="5"/>
<feature type="active site" evidence="3">
    <location>
        <position position="77"/>
    </location>
</feature>
<protein>
    <submittedName>
        <fullName evidence="5">Signal peptidase I</fullName>
        <ecNumber evidence="5">3.4.21.89</ecNumber>
    </submittedName>
</protein>
<dbReference type="Gene3D" id="2.10.109.10">
    <property type="entry name" value="Umud Fragment, subunit A"/>
    <property type="match status" value="1"/>
</dbReference>
<comment type="subcellular location">
    <subcellularLocation>
        <location evidence="1">Cell membrane</location>
        <topology evidence="1">Single-pass type II membrane protein</topology>
    </subcellularLocation>
</comment>
<dbReference type="Pfam" id="PF10502">
    <property type="entry name" value="Peptidase_S26"/>
    <property type="match status" value="2"/>
</dbReference>
<reference evidence="5 6" key="1">
    <citation type="submission" date="2020-08" db="EMBL/GenBank/DDBJ databases">
        <title>Genomic Encyclopedia of Type Strains, Phase IV (KMG-IV): sequencing the most valuable type-strain genomes for metagenomic binning, comparative biology and taxonomic classification.</title>
        <authorList>
            <person name="Goeker M."/>
        </authorList>
    </citation>
    <scope>NUCLEOTIDE SEQUENCE [LARGE SCALE GENOMIC DNA]</scope>
    <source>
        <strain evidence="5 6">DSM 44197</strain>
    </source>
</reference>
<dbReference type="GO" id="GO:0004252">
    <property type="term" value="F:serine-type endopeptidase activity"/>
    <property type="evidence" value="ECO:0007669"/>
    <property type="project" value="InterPro"/>
</dbReference>